<dbReference type="Gene3D" id="3.30.565.40">
    <property type="entry name" value="Fervidobacterium nodosum Rt17-B1 like"/>
    <property type="match status" value="1"/>
</dbReference>
<dbReference type="Pfam" id="PF13786">
    <property type="entry name" value="DUF4179"/>
    <property type="match status" value="1"/>
</dbReference>
<dbReference type="EMBL" id="AJLR01000055">
    <property type="protein sequence ID" value="EKN67130.1"/>
    <property type="molecule type" value="Genomic_DNA"/>
</dbReference>
<keyword evidence="1" id="KW-1133">Transmembrane helix</keyword>
<comment type="caution">
    <text evidence="4">The sequence shown here is derived from an EMBL/GenBank/DDBJ whole genome shotgun (WGS) entry which is preliminary data.</text>
</comment>
<dbReference type="PATRIC" id="fig|1131731.3.peg.2158"/>
<name>K6C7N0_SCHAZ</name>
<dbReference type="AlphaFoldDB" id="K6C7N0"/>
<dbReference type="Gene3D" id="3.90.640.20">
    <property type="entry name" value="Heat-shock cognate protein, ATPase"/>
    <property type="match status" value="1"/>
</dbReference>
<dbReference type="InterPro" id="IPR025436">
    <property type="entry name" value="DUF4179"/>
</dbReference>
<dbReference type="GeneID" id="89468089"/>
<keyword evidence="1" id="KW-0812">Transmembrane</keyword>
<dbReference type="Pfam" id="PF11738">
    <property type="entry name" value="DUF3298"/>
    <property type="match status" value="1"/>
</dbReference>
<reference evidence="4 5" key="1">
    <citation type="journal article" date="2012" name="Front. Microbiol.">
        <title>Redundancy and modularity in membrane-associated dissimilatory nitrate reduction in Bacillus.</title>
        <authorList>
            <person name="Heylen K."/>
            <person name="Keltjens J."/>
        </authorList>
    </citation>
    <scope>NUCLEOTIDE SEQUENCE [LARGE SCALE GENOMIC DNA]</scope>
    <source>
        <strain evidence="4 5">LMG 9581</strain>
    </source>
</reference>
<dbReference type="STRING" id="1131731.BAZO_10311"/>
<dbReference type="Proteomes" id="UP000006315">
    <property type="component" value="Unassembled WGS sequence"/>
</dbReference>
<evidence type="ECO:0000313" key="4">
    <source>
        <dbReference type="EMBL" id="EKN67130.1"/>
    </source>
</evidence>
<evidence type="ECO:0000256" key="1">
    <source>
        <dbReference type="SAM" id="Phobius"/>
    </source>
</evidence>
<dbReference type="InterPro" id="IPR021729">
    <property type="entry name" value="DUF3298"/>
</dbReference>
<feature type="domain" description="DUF4179" evidence="3">
    <location>
        <begin position="35"/>
        <end position="116"/>
    </location>
</feature>
<sequence length="293" mass="33236">MDKKIEKLKADYDNIPIPNELDFVVKKALQQKPRKNRKTKWIAGVAVASVVFVGGLNVNETFAKTMAEVPVIGNIVKVLTFVEFKVDEETYNADIKTPAIHNLNNEGLQATLNEKYLEESKALYEQFQADIEELKAANGGHLGVDSGYEIKTDTDRILSIGRYVVNTVGSSSTTYQFDTIDKQKGLLITLPSLFKNDAYINVISEEIKRQMLSQMEKDTSLIYWVDNPNKQEEDLFDPFEKIKANQSFYITKYNKLVIVFDKYEVAPGYMGVVEFTIPSEILADTLVSDEYIK</sequence>
<evidence type="ECO:0000313" key="5">
    <source>
        <dbReference type="Proteomes" id="UP000006315"/>
    </source>
</evidence>
<organism evidence="4 5">
    <name type="scientific">Schinkia azotoformans LMG 9581</name>
    <dbReference type="NCBI Taxonomy" id="1131731"/>
    <lineage>
        <taxon>Bacteria</taxon>
        <taxon>Bacillati</taxon>
        <taxon>Bacillota</taxon>
        <taxon>Bacilli</taxon>
        <taxon>Bacillales</taxon>
        <taxon>Bacillaceae</taxon>
        <taxon>Calidifontibacillus/Schinkia group</taxon>
        <taxon>Schinkia</taxon>
    </lineage>
</organism>
<feature type="transmembrane region" description="Helical" evidence="1">
    <location>
        <begin position="41"/>
        <end position="58"/>
    </location>
</feature>
<dbReference type="RefSeq" id="WP_003331364.1">
    <property type="nucleotide sequence ID" value="NZ_AJLR01000055.1"/>
</dbReference>
<evidence type="ECO:0000259" key="3">
    <source>
        <dbReference type="Pfam" id="PF13786"/>
    </source>
</evidence>
<dbReference type="InterPro" id="IPR037126">
    <property type="entry name" value="PdaC/RsiV-like_sf"/>
</dbReference>
<keyword evidence="5" id="KW-1185">Reference proteome</keyword>
<evidence type="ECO:0000259" key="2">
    <source>
        <dbReference type="Pfam" id="PF11738"/>
    </source>
</evidence>
<protein>
    <submittedName>
        <fullName evidence="4">Uncharacterized protein</fullName>
    </submittedName>
</protein>
<gene>
    <name evidence="4" type="ORF">BAZO_10311</name>
</gene>
<accession>K6C7N0</accession>
<proteinExistence type="predicted"/>
<feature type="domain" description="DUF3298" evidence="2">
    <location>
        <begin position="193"/>
        <end position="278"/>
    </location>
</feature>
<keyword evidence="1" id="KW-0472">Membrane</keyword>